<keyword evidence="2" id="KW-1185">Reference proteome</keyword>
<dbReference type="KEGG" id="dpx:DAPPUDRAFT_346078"/>
<organism evidence="1 2">
    <name type="scientific">Daphnia pulex</name>
    <name type="common">Water flea</name>
    <dbReference type="NCBI Taxonomy" id="6669"/>
    <lineage>
        <taxon>Eukaryota</taxon>
        <taxon>Metazoa</taxon>
        <taxon>Ecdysozoa</taxon>
        <taxon>Arthropoda</taxon>
        <taxon>Crustacea</taxon>
        <taxon>Branchiopoda</taxon>
        <taxon>Diplostraca</taxon>
        <taxon>Cladocera</taxon>
        <taxon>Anomopoda</taxon>
        <taxon>Daphniidae</taxon>
        <taxon>Daphnia</taxon>
    </lineage>
</organism>
<name>E9I7Q5_DAPPU</name>
<proteinExistence type="predicted"/>
<evidence type="ECO:0000313" key="2">
    <source>
        <dbReference type="Proteomes" id="UP000000305"/>
    </source>
</evidence>
<dbReference type="HOGENOM" id="CLU_1679697_0_0_1"/>
<dbReference type="Proteomes" id="UP000000305">
    <property type="component" value="Unassembled WGS sequence"/>
</dbReference>
<sequence length="157" mass="17515">MCSNFFTYYPRNKDFKACFSTFYASDLVDLIASLNKNGMADALVVPESAKNNLTTMAALAIEGASSLEKYASKMDEKTKDFIMSFVKSNMRYTSFCKAELETWPTEPIKASNVFLEPNVCQDSQTGSTTQSTPVKPSLWSKLVAWFKKIFSFLLGSA</sequence>
<dbReference type="InParanoid" id="E9I7Q5"/>
<gene>
    <name evidence="1" type="ORF">DAPPUDRAFT_346078</name>
</gene>
<evidence type="ECO:0000313" key="1">
    <source>
        <dbReference type="EMBL" id="EFX59975.1"/>
    </source>
</evidence>
<protein>
    <submittedName>
        <fullName evidence="1">Uncharacterized protein</fullName>
    </submittedName>
</protein>
<dbReference type="AlphaFoldDB" id="E9I7Q5"/>
<accession>E9I7Q5</accession>
<dbReference type="EMBL" id="GL737421">
    <property type="protein sequence ID" value="EFX59975.1"/>
    <property type="molecule type" value="Genomic_DNA"/>
</dbReference>
<reference evidence="1 2" key="1">
    <citation type="journal article" date="2011" name="Science">
        <title>The ecoresponsive genome of Daphnia pulex.</title>
        <authorList>
            <person name="Colbourne J.K."/>
            <person name="Pfrender M.E."/>
            <person name="Gilbert D."/>
            <person name="Thomas W.K."/>
            <person name="Tucker A."/>
            <person name="Oakley T.H."/>
            <person name="Tokishita S."/>
            <person name="Aerts A."/>
            <person name="Arnold G.J."/>
            <person name="Basu M.K."/>
            <person name="Bauer D.J."/>
            <person name="Caceres C.E."/>
            <person name="Carmel L."/>
            <person name="Casola C."/>
            <person name="Choi J.H."/>
            <person name="Detter J.C."/>
            <person name="Dong Q."/>
            <person name="Dusheyko S."/>
            <person name="Eads B.D."/>
            <person name="Frohlich T."/>
            <person name="Geiler-Samerotte K.A."/>
            <person name="Gerlach D."/>
            <person name="Hatcher P."/>
            <person name="Jogdeo S."/>
            <person name="Krijgsveld J."/>
            <person name="Kriventseva E.V."/>
            <person name="Kultz D."/>
            <person name="Laforsch C."/>
            <person name="Lindquist E."/>
            <person name="Lopez J."/>
            <person name="Manak J.R."/>
            <person name="Muller J."/>
            <person name="Pangilinan J."/>
            <person name="Patwardhan R.P."/>
            <person name="Pitluck S."/>
            <person name="Pritham E.J."/>
            <person name="Rechtsteiner A."/>
            <person name="Rho M."/>
            <person name="Rogozin I.B."/>
            <person name="Sakarya O."/>
            <person name="Salamov A."/>
            <person name="Schaack S."/>
            <person name="Shapiro H."/>
            <person name="Shiga Y."/>
            <person name="Skalitzky C."/>
            <person name="Smith Z."/>
            <person name="Souvorov A."/>
            <person name="Sung W."/>
            <person name="Tang Z."/>
            <person name="Tsuchiya D."/>
            <person name="Tu H."/>
            <person name="Vos H."/>
            <person name="Wang M."/>
            <person name="Wolf Y.I."/>
            <person name="Yamagata H."/>
            <person name="Yamada T."/>
            <person name="Ye Y."/>
            <person name="Shaw J.R."/>
            <person name="Andrews J."/>
            <person name="Crease T.J."/>
            <person name="Tang H."/>
            <person name="Lucas S.M."/>
            <person name="Robertson H.M."/>
            <person name="Bork P."/>
            <person name="Koonin E.V."/>
            <person name="Zdobnov E.M."/>
            <person name="Grigoriev I.V."/>
            <person name="Lynch M."/>
            <person name="Boore J.L."/>
        </authorList>
    </citation>
    <scope>NUCLEOTIDE SEQUENCE [LARGE SCALE GENOMIC DNA]</scope>
</reference>